<dbReference type="Pfam" id="PF08240">
    <property type="entry name" value="ADH_N"/>
    <property type="match status" value="1"/>
</dbReference>
<dbReference type="Proteomes" id="UP000481288">
    <property type="component" value="Unassembled WGS sequence"/>
</dbReference>
<dbReference type="Gene3D" id="3.90.180.10">
    <property type="entry name" value="Medium-chain alcohol dehydrogenases, catalytic domain"/>
    <property type="match status" value="1"/>
</dbReference>
<dbReference type="SUPFAM" id="SSF51735">
    <property type="entry name" value="NAD(P)-binding Rossmann-fold domains"/>
    <property type="match status" value="1"/>
</dbReference>
<protein>
    <submittedName>
        <fullName evidence="3">Quinone oxidoreductase</fullName>
    </submittedName>
</protein>
<evidence type="ECO:0000259" key="2">
    <source>
        <dbReference type="SMART" id="SM00829"/>
    </source>
</evidence>
<dbReference type="InterPro" id="IPR036291">
    <property type="entry name" value="NAD(P)-bd_dom_sf"/>
</dbReference>
<dbReference type="CDD" id="cd08243">
    <property type="entry name" value="quinone_oxidoreductase_like_1"/>
    <property type="match status" value="1"/>
</dbReference>
<dbReference type="AlphaFoldDB" id="A0A7D8YU08"/>
<evidence type="ECO:0000313" key="3">
    <source>
        <dbReference type="EMBL" id="TVY54277.1"/>
    </source>
</evidence>
<sequence length="321" mass="34263">MSSMKAAVIYKAGGPEVLKIEQRPIPTPKPGQVLIRVKAFGLNRSELFTRQGHSPDVPFPRILGIEASGLVESCPGNEFPKGAIVATAMGGLGREFDGGYAEFTCVPAKNVQMIKTELPWETMGAIPEMLQTAWGSLFKALKLQKGGRLLVRGGTTSVGLAATAIAKSHGVYVASTTRRKDREAMLKAGGADEVIVDDGNIAKKVTQKFDKVLELVGTTTLEDSLQCVNEGGSVCMTGMVGNKWSIDSFSPMDSIPTAVNLTTYAGGPEDFIATPLEDLAQQIKAGKMKVQIGKVFRLDDIVEAHRTMEENKAGGKIVVLP</sequence>
<dbReference type="SUPFAM" id="SSF50129">
    <property type="entry name" value="GroES-like"/>
    <property type="match status" value="1"/>
</dbReference>
<dbReference type="InterPro" id="IPR013154">
    <property type="entry name" value="ADH-like_N"/>
</dbReference>
<keyword evidence="1" id="KW-0521">NADP</keyword>
<dbReference type="GO" id="GO:0016491">
    <property type="term" value="F:oxidoreductase activity"/>
    <property type="evidence" value="ECO:0007669"/>
    <property type="project" value="InterPro"/>
</dbReference>
<accession>A0A7D8YU08</accession>
<dbReference type="Gene3D" id="3.40.50.720">
    <property type="entry name" value="NAD(P)-binding Rossmann-like Domain"/>
    <property type="match status" value="1"/>
</dbReference>
<dbReference type="InterPro" id="IPR051603">
    <property type="entry name" value="Zinc-ADH_QOR/CCCR"/>
</dbReference>
<name>A0A7D8YU08_9HELO</name>
<comment type="caution">
    <text evidence="3">The sequence shown here is derived from an EMBL/GenBank/DDBJ whole genome shotgun (WGS) entry which is preliminary data.</text>
</comment>
<keyword evidence="4" id="KW-1185">Reference proteome</keyword>
<feature type="domain" description="Enoyl reductase (ER)" evidence="2">
    <location>
        <begin position="13"/>
        <end position="319"/>
    </location>
</feature>
<evidence type="ECO:0000256" key="1">
    <source>
        <dbReference type="ARBA" id="ARBA00022857"/>
    </source>
</evidence>
<dbReference type="InterPro" id="IPR011032">
    <property type="entry name" value="GroES-like_sf"/>
</dbReference>
<dbReference type="EMBL" id="QGMG01000357">
    <property type="protein sequence ID" value="TVY54277.1"/>
    <property type="molecule type" value="Genomic_DNA"/>
</dbReference>
<dbReference type="SMART" id="SM00829">
    <property type="entry name" value="PKS_ER"/>
    <property type="match status" value="1"/>
</dbReference>
<dbReference type="PANTHER" id="PTHR44154">
    <property type="entry name" value="QUINONE OXIDOREDUCTASE"/>
    <property type="match status" value="1"/>
</dbReference>
<proteinExistence type="predicted"/>
<gene>
    <name evidence="3" type="primary">CRYZ_3</name>
    <name evidence="3" type="ORF">LCER1_G002811</name>
</gene>
<dbReference type="OrthoDB" id="203908at2759"/>
<dbReference type="PANTHER" id="PTHR44154:SF1">
    <property type="entry name" value="QUINONE OXIDOREDUCTASE"/>
    <property type="match status" value="1"/>
</dbReference>
<reference evidence="3 4" key="1">
    <citation type="submission" date="2018-05" db="EMBL/GenBank/DDBJ databases">
        <title>Whole genome sequencing for identification of molecular markers to develop diagnostic detection tools for the regulated plant pathogen Lachnellula willkommii.</title>
        <authorList>
            <person name="Giroux E."/>
            <person name="Bilodeau G."/>
        </authorList>
    </citation>
    <scope>NUCLEOTIDE SEQUENCE [LARGE SCALE GENOMIC DNA]</scope>
    <source>
        <strain evidence="3 4">CBS 625.97</strain>
    </source>
</reference>
<dbReference type="InterPro" id="IPR020843">
    <property type="entry name" value="ER"/>
</dbReference>
<organism evidence="3 4">
    <name type="scientific">Lachnellula cervina</name>
    <dbReference type="NCBI Taxonomy" id="1316786"/>
    <lineage>
        <taxon>Eukaryota</taxon>
        <taxon>Fungi</taxon>
        <taxon>Dikarya</taxon>
        <taxon>Ascomycota</taxon>
        <taxon>Pezizomycotina</taxon>
        <taxon>Leotiomycetes</taxon>
        <taxon>Helotiales</taxon>
        <taxon>Lachnaceae</taxon>
        <taxon>Lachnellula</taxon>
    </lineage>
</organism>
<dbReference type="Pfam" id="PF13602">
    <property type="entry name" value="ADH_zinc_N_2"/>
    <property type="match status" value="1"/>
</dbReference>
<evidence type="ECO:0000313" key="4">
    <source>
        <dbReference type="Proteomes" id="UP000481288"/>
    </source>
</evidence>